<accession>A0AAD9YAX9</accession>
<sequence length="33" mass="3932">MITWRSPLYEWYASHPHERLAQYGPGMPANDEK</sequence>
<proteinExistence type="predicted"/>
<gene>
    <name evidence="1" type="ORF">CKAH01_17633</name>
</gene>
<organism evidence="1 2">
    <name type="scientific">Colletotrichum kahawae</name>
    <name type="common">Coffee berry disease fungus</name>
    <dbReference type="NCBI Taxonomy" id="34407"/>
    <lineage>
        <taxon>Eukaryota</taxon>
        <taxon>Fungi</taxon>
        <taxon>Dikarya</taxon>
        <taxon>Ascomycota</taxon>
        <taxon>Pezizomycotina</taxon>
        <taxon>Sordariomycetes</taxon>
        <taxon>Hypocreomycetidae</taxon>
        <taxon>Glomerellales</taxon>
        <taxon>Glomerellaceae</taxon>
        <taxon>Colletotrichum</taxon>
        <taxon>Colletotrichum gloeosporioides species complex</taxon>
    </lineage>
</organism>
<name>A0AAD9YAX9_COLKA</name>
<evidence type="ECO:0000313" key="2">
    <source>
        <dbReference type="Proteomes" id="UP001281614"/>
    </source>
</evidence>
<keyword evidence="2" id="KW-1185">Reference proteome</keyword>
<dbReference type="Proteomes" id="UP001281614">
    <property type="component" value="Unassembled WGS sequence"/>
</dbReference>
<comment type="caution">
    <text evidence="1">The sequence shown here is derived from an EMBL/GenBank/DDBJ whole genome shotgun (WGS) entry which is preliminary data.</text>
</comment>
<protein>
    <submittedName>
        <fullName evidence="1">Uncharacterized protein</fullName>
    </submittedName>
</protein>
<evidence type="ECO:0000313" key="1">
    <source>
        <dbReference type="EMBL" id="KAK2753198.1"/>
    </source>
</evidence>
<reference evidence="1" key="1">
    <citation type="submission" date="2023-02" db="EMBL/GenBank/DDBJ databases">
        <title>Colletotrichum kahawae CIFC_Que2 genome sequencing and assembly.</title>
        <authorList>
            <person name="Baroncelli R."/>
        </authorList>
    </citation>
    <scope>NUCLEOTIDE SEQUENCE</scope>
    <source>
        <strain evidence="1">CIFC_Que2</strain>
    </source>
</reference>
<dbReference type="AlphaFoldDB" id="A0AAD9YAX9"/>
<dbReference type="EMBL" id="VYYT01000244">
    <property type="protein sequence ID" value="KAK2753198.1"/>
    <property type="molecule type" value="Genomic_DNA"/>
</dbReference>